<dbReference type="Pfam" id="PF04832">
    <property type="entry name" value="SOUL"/>
    <property type="match status" value="1"/>
</dbReference>
<protein>
    <submittedName>
        <fullName evidence="3">HEBP2-like protein</fullName>
    </submittedName>
</protein>
<accession>A0ABY7DT99</accession>
<gene>
    <name evidence="3" type="ORF">MAR_024204</name>
</gene>
<feature type="chain" id="PRO_5046644051" evidence="2">
    <location>
        <begin position="19"/>
        <end position="182"/>
    </location>
</feature>
<dbReference type="InterPro" id="IPR006917">
    <property type="entry name" value="SOUL_heme-bd"/>
</dbReference>
<dbReference type="PANTHER" id="PTHR11220">
    <property type="entry name" value="HEME-BINDING PROTEIN-RELATED"/>
    <property type="match status" value="1"/>
</dbReference>
<dbReference type="SUPFAM" id="SSF55136">
    <property type="entry name" value="Probable bacterial effector-binding domain"/>
    <property type="match status" value="1"/>
</dbReference>
<comment type="similarity">
    <text evidence="1">Belongs to the HEBP family.</text>
</comment>
<dbReference type="Gene3D" id="3.20.80.10">
    <property type="entry name" value="Regulatory factor, effector binding domain"/>
    <property type="match status" value="1"/>
</dbReference>
<keyword evidence="2" id="KW-0732">Signal</keyword>
<dbReference type="PANTHER" id="PTHR11220:SF1">
    <property type="entry name" value="HEME-BINDING PROTEIN 2"/>
    <property type="match status" value="1"/>
</dbReference>
<dbReference type="Proteomes" id="UP001164746">
    <property type="component" value="Chromosome 3"/>
</dbReference>
<organism evidence="3 4">
    <name type="scientific">Mya arenaria</name>
    <name type="common">Soft-shell clam</name>
    <dbReference type="NCBI Taxonomy" id="6604"/>
    <lineage>
        <taxon>Eukaryota</taxon>
        <taxon>Metazoa</taxon>
        <taxon>Spiralia</taxon>
        <taxon>Lophotrochozoa</taxon>
        <taxon>Mollusca</taxon>
        <taxon>Bivalvia</taxon>
        <taxon>Autobranchia</taxon>
        <taxon>Heteroconchia</taxon>
        <taxon>Euheterodonta</taxon>
        <taxon>Imparidentia</taxon>
        <taxon>Neoheterodontei</taxon>
        <taxon>Myida</taxon>
        <taxon>Myoidea</taxon>
        <taxon>Myidae</taxon>
        <taxon>Mya</taxon>
    </lineage>
</organism>
<keyword evidence="4" id="KW-1185">Reference proteome</keyword>
<sequence length="182" mass="20040">MLTLVIVVLATLVGGSLQQPGIINLNLGGGGDAVAPQTPYVKPAFCHDLDCPKYTVMETNDVNQKIAMTAPVVTEIVHGPGPDCESNFTMHFMVPFDLQANPPAPTESSVFIKRVPEMTVYVKSYSGFSNDALKRQNLEEEVNSLDSMNRKYSESVFLTASYDGPFAFVRHNEIWLVAIRKE</sequence>
<feature type="signal peptide" evidence="2">
    <location>
        <begin position="1"/>
        <end position="18"/>
    </location>
</feature>
<dbReference type="EMBL" id="CP111014">
    <property type="protein sequence ID" value="WAQ99831.1"/>
    <property type="molecule type" value="Genomic_DNA"/>
</dbReference>
<evidence type="ECO:0000313" key="4">
    <source>
        <dbReference type="Proteomes" id="UP001164746"/>
    </source>
</evidence>
<evidence type="ECO:0000256" key="2">
    <source>
        <dbReference type="SAM" id="SignalP"/>
    </source>
</evidence>
<evidence type="ECO:0000313" key="3">
    <source>
        <dbReference type="EMBL" id="WAQ99831.1"/>
    </source>
</evidence>
<name>A0ABY7DT99_MYAAR</name>
<reference evidence="3" key="1">
    <citation type="submission" date="2022-11" db="EMBL/GenBank/DDBJ databases">
        <title>Centuries of genome instability and evolution in soft-shell clam transmissible cancer (bioRxiv).</title>
        <authorList>
            <person name="Hart S.F.M."/>
            <person name="Yonemitsu M.A."/>
            <person name="Giersch R.M."/>
            <person name="Beal B.F."/>
            <person name="Arriagada G."/>
            <person name="Davis B.W."/>
            <person name="Ostrander E.A."/>
            <person name="Goff S.P."/>
            <person name="Metzger M.J."/>
        </authorList>
    </citation>
    <scope>NUCLEOTIDE SEQUENCE</scope>
    <source>
        <strain evidence="3">MELC-2E11</strain>
        <tissue evidence="3">Siphon/mantle</tissue>
    </source>
</reference>
<evidence type="ECO:0000256" key="1">
    <source>
        <dbReference type="ARBA" id="ARBA00009817"/>
    </source>
</evidence>
<proteinExistence type="inferred from homology"/>
<dbReference type="InterPro" id="IPR011256">
    <property type="entry name" value="Reg_factor_effector_dom_sf"/>
</dbReference>